<dbReference type="Proteomes" id="UP000299102">
    <property type="component" value="Unassembled WGS sequence"/>
</dbReference>
<proteinExistence type="predicted"/>
<keyword evidence="1" id="KW-0812">Transmembrane</keyword>
<evidence type="ECO:0000313" key="2">
    <source>
        <dbReference type="EMBL" id="GBP73578.1"/>
    </source>
</evidence>
<comment type="caution">
    <text evidence="2">The sequence shown here is derived from an EMBL/GenBank/DDBJ whole genome shotgun (WGS) entry which is preliminary data.</text>
</comment>
<dbReference type="OrthoDB" id="7308065at2759"/>
<keyword evidence="1" id="KW-0472">Membrane</keyword>
<feature type="transmembrane region" description="Helical" evidence="1">
    <location>
        <begin position="158"/>
        <end position="176"/>
    </location>
</feature>
<dbReference type="EMBL" id="BGZK01001179">
    <property type="protein sequence ID" value="GBP73578.1"/>
    <property type="molecule type" value="Genomic_DNA"/>
</dbReference>
<evidence type="ECO:0000256" key="1">
    <source>
        <dbReference type="SAM" id="Phobius"/>
    </source>
</evidence>
<gene>
    <name evidence="2" type="ORF">EVAR_59792_1</name>
</gene>
<sequence>MVCERGSMDMSGEGGGAGAALQQRWYESRVNGSPAAAADVSAEVNGDGFFHSPLEGAHHSRARYYHQQMHAPYSPSVTSHVVGDSLSFLYKATEGGSLLTLKMSTFCILEVDTYIFRDRIQPRTRCHRPARATLLSCRESFRRSAAGRPRRVARPRRSVSAAQIALAAVALLYILTTRRGGREPFLSGCVARGHFGVRAAAGPGSDPVIRDVYARGPAAPRRPPPAAAVFGSFVNFPYRVSFECHEAASCRSPIVSGLSKFICRQFQDFKAPIEHVFVPYHIGRVNTADSEEIDAIKKSPPSKAVVTRARNFGRSRELNIVLARTELCRRRPTRVPNSAVINRKAANHDLGVERPYRGRVILIQMFHGTIPDRDTISFEPTLFELIETRGRLLAVTIHLTSHREELRQREREKKKQARPRARTLLNHFDFHASREPGRWAVCKIEMILWGRSESSTEKLSFSINTITAGLTLKKKIYIF</sequence>
<evidence type="ECO:0000313" key="3">
    <source>
        <dbReference type="Proteomes" id="UP000299102"/>
    </source>
</evidence>
<name>A0A4C1YC37_EUMVA</name>
<protein>
    <submittedName>
        <fullName evidence="2">Uncharacterized protein</fullName>
    </submittedName>
</protein>
<accession>A0A4C1YC37</accession>
<keyword evidence="1" id="KW-1133">Transmembrane helix</keyword>
<reference evidence="2 3" key="1">
    <citation type="journal article" date="2019" name="Commun. Biol.">
        <title>The bagworm genome reveals a unique fibroin gene that provides high tensile strength.</title>
        <authorList>
            <person name="Kono N."/>
            <person name="Nakamura H."/>
            <person name="Ohtoshi R."/>
            <person name="Tomita M."/>
            <person name="Numata K."/>
            <person name="Arakawa K."/>
        </authorList>
    </citation>
    <scope>NUCLEOTIDE SEQUENCE [LARGE SCALE GENOMIC DNA]</scope>
</reference>
<dbReference type="AlphaFoldDB" id="A0A4C1YC37"/>
<organism evidence="2 3">
    <name type="scientific">Eumeta variegata</name>
    <name type="common">Bagworm moth</name>
    <name type="synonym">Eumeta japonica</name>
    <dbReference type="NCBI Taxonomy" id="151549"/>
    <lineage>
        <taxon>Eukaryota</taxon>
        <taxon>Metazoa</taxon>
        <taxon>Ecdysozoa</taxon>
        <taxon>Arthropoda</taxon>
        <taxon>Hexapoda</taxon>
        <taxon>Insecta</taxon>
        <taxon>Pterygota</taxon>
        <taxon>Neoptera</taxon>
        <taxon>Endopterygota</taxon>
        <taxon>Lepidoptera</taxon>
        <taxon>Glossata</taxon>
        <taxon>Ditrysia</taxon>
        <taxon>Tineoidea</taxon>
        <taxon>Psychidae</taxon>
        <taxon>Oiketicinae</taxon>
        <taxon>Eumeta</taxon>
    </lineage>
</organism>
<keyword evidence="3" id="KW-1185">Reference proteome</keyword>